<reference evidence="1" key="2">
    <citation type="journal article" date="2022" name="Sci. Rep.">
        <title>In silico prediction of the enzymes involved in the degradation of the herbicide molinate by Gulosibacter molinativorax ON4T.</title>
        <authorList>
            <person name="Lopes A.R."/>
            <person name="Bunin E."/>
            <person name="Viana A.T."/>
            <person name="Froufe H."/>
            <person name="Munoz-Merida A."/>
            <person name="Pinho D."/>
            <person name="Figueiredo J."/>
            <person name="Barroso C."/>
            <person name="Vaz-Moreira I."/>
            <person name="Bellanger X."/>
            <person name="Egas C."/>
            <person name="Nunes O.C."/>
        </authorList>
    </citation>
    <scope>NUCLEOTIDE SEQUENCE</scope>
    <source>
        <strain evidence="1">ON4</strain>
    </source>
</reference>
<dbReference type="Proteomes" id="UP001170379">
    <property type="component" value="Unassembled WGS sequence"/>
</dbReference>
<proteinExistence type="predicted"/>
<reference evidence="1" key="1">
    <citation type="submission" date="2018-03" db="EMBL/GenBank/DDBJ databases">
        <authorList>
            <person name="Nunes O.C."/>
            <person name="Lopes A.R."/>
            <person name="Froufe H."/>
            <person name="Munoz-Merida A."/>
            <person name="Barroso C."/>
            <person name="Egas C."/>
        </authorList>
    </citation>
    <scope>NUCLEOTIDE SEQUENCE</scope>
    <source>
        <strain evidence="1">ON4</strain>
    </source>
</reference>
<name>A0ABT7C662_9MICO</name>
<accession>A0ABT7C662</accession>
<dbReference type="RefSeq" id="WP_026937823.1">
    <property type="nucleotide sequence ID" value="NZ_CP028426.1"/>
</dbReference>
<comment type="caution">
    <text evidence="1">The sequence shown here is derived from an EMBL/GenBank/DDBJ whole genome shotgun (WGS) entry which is preliminary data.</text>
</comment>
<evidence type="ECO:0000313" key="2">
    <source>
        <dbReference type="Proteomes" id="UP001170379"/>
    </source>
</evidence>
<gene>
    <name evidence="1" type="ORF">C7K25_04700</name>
</gene>
<protein>
    <submittedName>
        <fullName evidence="1">Uncharacterized protein</fullName>
    </submittedName>
</protein>
<evidence type="ECO:0000313" key="1">
    <source>
        <dbReference type="EMBL" id="MDJ1370670.1"/>
    </source>
</evidence>
<sequence length="123" mass="14059">MSDDIVTLDLDDLMRYARDAYKREGVTFRAGFMREQISKALELLGPARTVKAIDRMLRDEVGTIPPTRPGTANAKKVARVAAEEHARRNDPVLAEMLARQKRREQAFRGLDRVMRETPSGRYE</sequence>
<keyword evidence="2" id="KW-1185">Reference proteome</keyword>
<dbReference type="EMBL" id="PXVD01000006">
    <property type="protein sequence ID" value="MDJ1370670.1"/>
    <property type="molecule type" value="Genomic_DNA"/>
</dbReference>
<organism evidence="1 2">
    <name type="scientific">Gulosibacter molinativorax</name>
    <dbReference type="NCBI Taxonomy" id="256821"/>
    <lineage>
        <taxon>Bacteria</taxon>
        <taxon>Bacillati</taxon>
        <taxon>Actinomycetota</taxon>
        <taxon>Actinomycetes</taxon>
        <taxon>Micrococcales</taxon>
        <taxon>Microbacteriaceae</taxon>
        <taxon>Gulosibacter</taxon>
    </lineage>
</organism>